<name>S7Q912_GLOTA</name>
<keyword evidence="2" id="KW-1185">Reference proteome</keyword>
<dbReference type="GeneID" id="19301850"/>
<gene>
    <name evidence="1" type="ORF">GLOTRDRAFT_129136</name>
</gene>
<protein>
    <submittedName>
        <fullName evidence="1">Uncharacterized protein</fullName>
    </submittedName>
</protein>
<dbReference type="EMBL" id="KB469301">
    <property type="protein sequence ID" value="EPQ55933.1"/>
    <property type="molecule type" value="Genomic_DNA"/>
</dbReference>
<dbReference type="OrthoDB" id="2269034at2759"/>
<accession>S7Q912</accession>
<dbReference type="AlphaFoldDB" id="S7Q912"/>
<evidence type="ECO:0000313" key="1">
    <source>
        <dbReference type="EMBL" id="EPQ55933.1"/>
    </source>
</evidence>
<dbReference type="eggNOG" id="ENOG502RC84">
    <property type="taxonomic scope" value="Eukaryota"/>
</dbReference>
<organism evidence="1 2">
    <name type="scientific">Gloeophyllum trabeum (strain ATCC 11539 / FP-39264 / Madison 617)</name>
    <name type="common">Brown rot fungus</name>
    <dbReference type="NCBI Taxonomy" id="670483"/>
    <lineage>
        <taxon>Eukaryota</taxon>
        <taxon>Fungi</taxon>
        <taxon>Dikarya</taxon>
        <taxon>Basidiomycota</taxon>
        <taxon>Agaricomycotina</taxon>
        <taxon>Agaricomycetes</taxon>
        <taxon>Gloeophyllales</taxon>
        <taxon>Gloeophyllaceae</taxon>
        <taxon>Gloeophyllum</taxon>
    </lineage>
</organism>
<dbReference type="Proteomes" id="UP000030669">
    <property type="component" value="Unassembled WGS sequence"/>
</dbReference>
<dbReference type="RefSeq" id="XP_007865948.1">
    <property type="nucleotide sequence ID" value="XM_007867757.1"/>
</dbReference>
<sequence>MLVLIFTYALPYARFVKPARRAAPLNISQVCRRWREVALTVPVLWASLSVYATRDDLDYAGLMRMWLARSQRYRLYVNFIAWKNLDLCSSRACLEELMRPEILTRLSDLRVSGVMEALLPLENLGAQASSLRRLVVQTYDLCLEDAYLDLSRASAAPLLAEFPVNILETPSLFFPLKGILAGPTTHLVFSGDFYYDHFTVLGEFGAHLVSCELYLHPFSACGALTLPRVQTLTVGCRIVWAFLDNLTAPCLRTLQIGMSRENRLPEVDDMSLSNMIRRSRCPLESLLMEEGSLSDADIAEAQRLCPDLHITLAGRLWDYTW</sequence>
<dbReference type="KEGG" id="gtr:GLOTRDRAFT_129136"/>
<dbReference type="HOGENOM" id="CLU_752389_0_0_1"/>
<reference evidence="1 2" key="1">
    <citation type="journal article" date="2012" name="Science">
        <title>The Paleozoic origin of enzymatic lignin decomposition reconstructed from 31 fungal genomes.</title>
        <authorList>
            <person name="Floudas D."/>
            <person name="Binder M."/>
            <person name="Riley R."/>
            <person name="Barry K."/>
            <person name="Blanchette R.A."/>
            <person name="Henrissat B."/>
            <person name="Martinez A.T."/>
            <person name="Otillar R."/>
            <person name="Spatafora J.W."/>
            <person name="Yadav J.S."/>
            <person name="Aerts A."/>
            <person name="Benoit I."/>
            <person name="Boyd A."/>
            <person name="Carlson A."/>
            <person name="Copeland A."/>
            <person name="Coutinho P.M."/>
            <person name="de Vries R.P."/>
            <person name="Ferreira P."/>
            <person name="Findley K."/>
            <person name="Foster B."/>
            <person name="Gaskell J."/>
            <person name="Glotzer D."/>
            <person name="Gorecki P."/>
            <person name="Heitman J."/>
            <person name="Hesse C."/>
            <person name="Hori C."/>
            <person name="Igarashi K."/>
            <person name="Jurgens J.A."/>
            <person name="Kallen N."/>
            <person name="Kersten P."/>
            <person name="Kohler A."/>
            <person name="Kuees U."/>
            <person name="Kumar T.K.A."/>
            <person name="Kuo A."/>
            <person name="LaButti K."/>
            <person name="Larrondo L.F."/>
            <person name="Lindquist E."/>
            <person name="Ling A."/>
            <person name="Lombard V."/>
            <person name="Lucas S."/>
            <person name="Lundell T."/>
            <person name="Martin R."/>
            <person name="McLaughlin D.J."/>
            <person name="Morgenstern I."/>
            <person name="Morin E."/>
            <person name="Murat C."/>
            <person name="Nagy L.G."/>
            <person name="Nolan M."/>
            <person name="Ohm R.A."/>
            <person name="Patyshakuliyeva A."/>
            <person name="Rokas A."/>
            <person name="Ruiz-Duenas F.J."/>
            <person name="Sabat G."/>
            <person name="Salamov A."/>
            <person name="Samejima M."/>
            <person name="Schmutz J."/>
            <person name="Slot J.C."/>
            <person name="St John F."/>
            <person name="Stenlid J."/>
            <person name="Sun H."/>
            <person name="Sun S."/>
            <person name="Syed K."/>
            <person name="Tsang A."/>
            <person name="Wiebenga A."/>
            <person name="Young D."/>
            <person name="Pisabarro A."/>
            <person name="Eastwood D.C."/>
            <person name="Martin F."/>
            <person name="Cullen D."/>
            <person name="Grigoriev I.V."/>
            <person name="Hibbett D.S."/>
        </authorList>
    </citation>
    <scope>NUCLEOTIDE SEQUENCE [LARGE SCALE GENOMIC DNA]</scope>
    <source>
        <strain evidence="1 2">ATCC 11539</strain>
    </source>
</reference>
<evidence type="ECO:0000313" key="2">
    <source>
        <dbReference type="Proteomes" id="UP000030669"/>
    </source>
</evidence>
<proteinExistence type="predicted"/>